<keyword evidence="4 5" id="KW-0720">Serine protease</keyword>
<dbReference type="InterPro" id="IPR000209">
    <property type="entry name" value="Peptidase_S8/S53_dom"/>
</dbReference>
<evidence type="ECO:0000256" key="3">
    <source>
        <dbReference type="ARBA" id="ARBA00022801"/>
    </source>
</evidence>
<dbReference type="InterPro" id="IPR034193">
    <property type="entry name" value="PCSK9_ProteinaseK-like"/>
</dbReference>
<proteinExistence type="inferred from homology"/>
<dbReference type="SUPFAM" id="SSF52743">
    <property type="entry name" value="Subtilisin-like"/>
    <property type="match status" value="1"/>
</dbReference>
<dbReference type="InterPro" id="IPR037045">
    <property type="entry name" value="S8pro/Inhibitor_I9_sf"/>
</dbReference>
<evidence type="ECO:0000256" key="6">
    <source>
        <dbReference type="RuleBase" id="RU003355"/>
    </source>
</evidence>
<keyword evidence="3 5" id="KW-0378">Hydrolase</keyword>
<comment type="similarity">
    <text evidence="1 5 6">Belongs to the peptidase S8 family.</text>
</comment>
<evidence type="ECO:0000256" key="1">
    <source>
        <dbReference type="ARBA" id="ARBA00011073"/>
    </source>
</evidence>
<feature type="domain" description="P/Homo B" evidence="8">
    <location>
        <begin position="397"/>
        <end position="515"/>
    </location>
</feature>
<dbReference type="EMBL" id="BAABJE010000001">
    <property type="protein sequence ID" value="GAA4785325.1"/>
    <property type="molecule type" value="Genomic_DNA"/>
</dbReference>
<dbReference type="PROSITE" id="PS51892">
    <property type="entry name" value="SUBTILASE"/>
    <property type="match status" value="1"/>
</dbReference>
<dbReference type="InterPro" id="IPR002884">
    <property type="entry name" value="P_dom"/>
</dbReference>
<evidence type="ECO:0000256" key="4">
    <source>
        <dbReference type="ARBA" id="ARBA00022825"/>
    </source>
</evidence>
<evidence type="ECO:0000256" key="7">
    <source>
        <dbReference type="SAM" id="SignalP"/>
    </source>
</evidence>
<dbReference type="Gene3D" id="2.60.120.260">
    <property type="entry name" value="Galactose-binding domain-like"/>
    <property type="match status" value="1"/>
</dbReference>
<evidence type="ECO:0000313" key="10">
    <source>
        <dbReference type="Proteomes" id="UP001499959"/>
    </source>
</evidence>
<dbReference type="PROSITE" id="PS00137">
    <property type="entry name" value="SUBTILASE_HIS"/>
    <property type="match status" value="1"/>
</dbReference>
<dbReference type="PRINTS" id="PR00723">
    <property type="entry name" value="SUBTILISIN"/>
</dbReference>
<dbReference type="InterPro" id="IPR008979">
    <property type="entry name" value="Galactose-bd-like_sf"/>
</dbReference>
<protein>
    <submittedName>
        <fullName evidence="9">Serine protease</fullName>
    </submittedName>
</protein>
<feature type="active site" description="Charge relay system" evidence="5">
    <location>
        <position position="188"/>
    </location>
</feature>
<dbReference type="Pfam" id="PF00082">
    <property type="entry name" value="Peptidase_S8"/>
    <property type="match status" value="1"/>
</dbReference>
<evidence type="ECO:0000256" key="5">
    <source>
        <dbReference type="PROSITE-ProRule" id="PRU01240"/>
    </source>
</evidence>
<dbReference type="RefSeq" id="WP_345301916.1">
    <property type="nucleotide sequence ID" value="NZ_BAABJE010000001.1"/>
</dbReference>
<comment type="caution">
    <text evidence="9">The sequence shown here is derived from an EMBL/GenBank/DDBJ whole genome shotgun (WGS) entry which is preliminary data.</text>
</comment>
<keyword evidence="10" id="KW-1185">Reference proteome</keyword>
<feature type="active site" description="Charge relay system" evidence="5">
    <location>
        <position position="155"/>
    </location>
</feature>
<dbReference type="Pfam" id="PF01483">
    <property type="entry name" value="P_proprotein"/>
    <property type="match status" value="1"/>
</dbReference>
<dbReference type="PROSITE" id="PS51829">
    <property type="entry name" value="P_HOMO_B"/>
    <property type="match status" value="1"/>
</dbReference>
<dbReference type="InterPro" id="IPR023828">
    <property type="entry name" value="Peptidase_S8_Ser-AS"/>
</dbReference>
<dbReference type="InterPro" id="IPR050131">
    <property type="entry name" value="Peptidase_S8_subtilisin-like"/>
</dbReference>
<evidence type="ECO:0000313" key="9">
    <source>
        <dbReference type="EMBL" id="GAA4785325.1"/>
    </source>
</evidence>
<keyword evidence="7" id="KW-0732">Signal</keyword>
<dbReference type="InterPro" id="IPR036852">
    <property type="entry name" value="Peptidase_S8/S53_dom_sf"/>
</dbReference>
<feature type="chain" id="PRO_5045982430" evidence="7">
    <location>
        <begin position="26"/>
        <end position="515"/>
    </location>
</feature>
<gene>
    <name evidence="9" type="ORF">GCM10023307_07550</name>
</gene>
<reference evidence="10" key="1">
    <citation type="journal article" date="2019" name="Int. J. Syst. Evol. Microbiol.">
        <title>The Global Catalogue of Microorganisms (GCM) 10K type strain sequencing project: providing services to taxonomists for standard genome sequencing and annotation.</title>
        <authorList>
            <consortium name="The Broad Institute Genomics Platform"/>
            <consortium name="The Broad Institute Genome Sequencing Center for Infectious Disease"/>
            <person name="Wu L."/>
            <person name="Ma J."/>
        </authorList>
    </citation>
    <scope>NUCLEOTIDE SEQUENCE [LARGE SCALE GENOMIC DNA]</scope>
    <source>
        <strain evidence="10">JCM 18204</strain>
    </source>
</reference>
<dbReference type="SUPFAM" id="SSF54897">
    <property type="entry name" value="Protease propeptides/inhibitors"/>
    <property type="match status" value="1"/>
</dbReference>
<dbReference type="SUPFAM" id="SSF49785">
    <property type="entry name" value="Galactose-binding domain-like"/>
    <property type="match status" value="1"/>
</dbReference>
<dbReference type="InterPro" id="IPR015500">
    <property type="entry name" value="Peptidase_S8_subtilisin-rel"/>
</dbReference>
<dbReference type="CDD" id="cd04077">
    <property type="entry name" value="Peptidases_S8_PCSK9_ProteinaseK_like"/>
    <property type="match status" value="1"/>
</dbReference>
<feature type="active site" description="Charge relay system" evidence="5">
    <location>
        <position position="340"/>
    </location>
</feature>
<evidence type="ECO:0000256" key="2">
    <source>
        <dbReference type="ARBA" id="ARBA00022670"/>
    </source>
</evidence>
<dbReference type="Gene3D" id="3.40.50.200">
    <property type="entry name" value="Peptidase S8/S53 domain"/>
    <property type="match status" value="1"/>
</dbReference>
<dbReference type="PANTHER" id="PTHR43806">
    <property type="entry name" value="PEPTIDASE S8"/>
    <property type="match status" value="1"/>
</dbReference>
<accession>A0ABP9ASL6</accession>
<evidence type="ECO:0000259" key="8">
    <source>
        <dbReference type="PROSITE" id="PS51829"/>
    </source>
</evidence>
<dbReference type="InterPro" id="IPR010259">
    <property type="entry name" value="S8pro/Inhibitor_I9"/>
</dbReference>
<dbReference type="GO" id="GO:0008233">
    <property type="term" value="F:peptidase activity"/>
    <property type="evidence" value="ECO:0007669"/>
    <property type="project" value="UniProtKB-KW"/>
</dbReference>
<organism evidence="9 10">
    <name type="scientific">Lysobacter hankyongensis</name>
    <dbReference type="NCBI Taxonomy" id="1176535"/>
    <lineage>
        <taxon>Bacteria</taxon>
        <taxon>Pseudomonadati</taxon>
        <taxon>Pseudomonadota</taxon>
        <taxon>Gammaproteobacteria</taxon>
        <taxon>Lysobacterales</taxon>
        <taxon>Lysobacteraceae</taxon>
        <taxon>Lysobacter</taxon>
    </lineage>
</organism>
<dbReference type="PROSITE" id="PS00136">
    <property type="entry name" value="SUBTILASE_ASP"/>
    <property type="match status" value="1"/>
</dbReference>
<keyword evidence="2 5" id="KW-0645">Protease</keyword>
<dbReference type="PANTHER" id="PTHR43806:SF11">
    <property type="entry name" value="CEREVISIN-RELATED"/>
    <property type="match status" value="1"/>
</dbReference>
<dbReference type="InterPro" id="IPR022398">
    <property type="entry name" value="Peptidase_S8_His-AS"/>
</dbReference>
<dbReference type="PROSITE" id="PS00138">
    <property type="entry name" value="SUBTILASE_SER"/>
    <property type="match status" value="1"/>
</dbReference>
<dbReference type="GO" id="GO:0006508">
    <property type="term" value="P:proteolysis"/>
    <property type="evidence" value="ECO:0007669"/>
    <property type="project" value="UniProtKB-KW"/>
</dbReference>
<name>A0ABP9ASL6_9GAMM</name>
<dbReference type="InterPro" id="IPR023827">
    <property type="entry name" value="Peptidase_S8_Asp-AS"/>
</dbReference>
<dbReference type="Gene3D" id="3.30.70.80">
    <property type="entry name" value="Peptidase S8 propeptide/proteinase inhibitor I9"/>
    <property type="match status" value="1"/>
</dbReference>
<dbReference type="Pfam" id="PF05922">
    <property type="entry name" value="Inhibitor_I9"/>
    <property type="match status" value="1"/>
</dbReference>
<feature type="signal peptide" evidence="7">
    <location>
        <begin position="1"/>
        <end position="25"/>
    </location>
</feature>
<dbReference type="Proteomes" id="UP001499959">
    <property type="component" value="Unassembled WGS sequence"/>
</dbReference>
<sequence>MNRRVSLLSAAIGASLVIASVPAFAGEFRAARNPVKGQYIVVLKDGTASLASERSSAPRVADVANGMAGKHRARVVRSFDRALRGFVAQADDAALARLVADPNVAYVEEDGYVSINATQTGATWGIDRVDQRNLPLSGSYTYDTTAAGVHAYIIDTGVLLSHSQFSGRIGNGYDAVTSGGNANDCNGHGSHVAGTVGGTTYGVAKGVTIHPVRVLGCTGSGTNSGVIAGMDWVANNHVKPAVANMSLGGGASQATDDAVQRMVAAGVTVVVAAGNDNSNACNYSPARATNAITVGSTTSTDARSSFSNYGTCVDIFGPGSSITSAWYTSSTATNTISGTSMASPHVAGVAALYLASNPSATPAQVTSAIINASTPNKVTSPGTGSPNRLLYSLFGSNPPPPTGQTYTNSADYTISDNATVSSPITVSGRTGNGSASTPVAVNIVHTYRGDLVVDLVAPDGSVFNLLNRSGGSADNVNQTFTVNLSGEALNGTWNLRVRDAAGGDVGYINSWSLTF</sequence>